<evidence type="ECO:0000256" key="1">
    <source>
        <dbReference type="ARBA" id="ARBA00008645"/>
    </source>
</evidence>
<dbReference type="PRINTS" id="PR00412">
    <property type="entry name" value="EPOXHYDRLASE"/>
</dbReference>
<dbReference type="PANTHER" id="PTHR46118:SF4">
    <property type="entry name" value="PROTEIN ABHD11"/>
    <property type="match status" value="1"/>
</dbReference>
<dbReference type="InterPro" id="IPR000639">
    <property type="entry name" value="Epox_hydrolase-like"/>
</dbReference>
<name>A0A8C4SDY3_ERPCA</name>
<reference evidence="13" key="1">
    <citation type="submission" date="2021-06" db="EMBL/GenBank/DDBJ databases">
        <authorList>
            <consortium name="Wellcome Sanger Institute Data Sharing"/>
        </authorList>
    </citation>
    <scope>NUCLEOTIDE SEQUENCE [LARGE SCALE GENOMIC DNA]</scope>
</reference>
<keyword evidence="2" id="KW-0378">Hydrolase</keyword>
<dbReference type="AlphaFoldDB" id="A0A8C4SDY3"/>
<keyword evidence="14" id="KW-1185">Reference proteome</keyword>
<evidence type="ECO:0000256" key="6">
    <source>
        <dbReference type="ARBA" id="ARBA00043742"/>
    </source>
</evidence>
<dbReference type="Pfam" id="PF00561">
    <property type="entry name" value="Abhydrolase_1"/>
    <property type="match status" value="1"/>
</dbReference>
<proteinExistence type="inferred from homology"/>
<gene>
    <name evidence="13" type="primary">ABHD11</name>
    <name evidence="13" type="synonym">abhd11</name>
</gene>
<evidence type="ECO:0000256" key="11">
    <source>
        <dbReference type="ARBA" id="ARBA00048919"/>
    </source>
</evidence>
<comment type="similarity">
    <text evidence="1">Belongs to the AB hydrolase superfamily.</text>
</comment>
<protein>
    <recommendedName>
        <fullName evidence="7">sn-1-specific diacylglycerol lipase ABHD11</fullName>
        <ecNumber evidence="3">3.1.1.116</ecNumber>
    </recommendedName>
    <alternativeName>
        <fullName evidence="4">Alpha/beta hydrolase domain-containing protein 11</fullName>
    </alternativeName>
</protein>
<comment type="catalytic activity">
    <reaction evidence="8">
        <text>1-octadecanoyl-2-(4Z,7Z,10Z,13Z,16Z,19Z-docosahexaenoyl)-sn-glycerol + H2O = 2-(4Z,7Z,10Z,13Z,16Z,19Z-docosahexaenoyl)-glycerol + octadecanoate + H(+)</text>
        <dbReference type="Rhea" id="RHEA:77107"/>
        <dbReference type="ChEBI" id="CHEBI:15377"/>
        <dbReference type="ChEBI" id="CHEBI:15378"/>
        <dbReference type="ChEBI" id="CHEBI:25629"/>
        <dbReference type="ChEBI" id="CHEBI:77129"/>
        <dbReference type="ChEBI" id="CHEBI:186738"/>
    </reaction>
</comment>
<comment type="catalytic activity">
    <reaction evidence="9">
        <text>1,2-didecanoylglycerol + H2O = decanoylglycerol + decanoate + H(+)</text>
        <dbReference type="Rhea" id="RHEA:48596"/>
        <dbReference type="ChEBI" id="CHEBI:11152"/>
        <dbReference type="ChEBI" id="CHEBI:15377"/>
        <dbReference type="ChEBI" id="CHEBI:15378"/>
        <dbReference type="ChEBI" id="CHEBI:27689"/>
        <dbReference type="ChEBI" id="CHEBI:90605"/>
    </reaction>
</comment>
<dbReference type="Proteomes" id="UP000694620">
    <property type="component" value="Chromosome 8"/>
</dbReference>
<dbReference type="GO" id="GO:0005739">
    <property type="term" value="C:mitochondrion"/>
    <property type="evidence" value="ECO:0007669"/>
    <property type="project" value="TreeGrafter"/>
</dbReference>
<evidence type="ECO:0000259" key="12">
    <source>
        <dbReference type="Pfam" id="PF00561"/>
    </source>
</evidence>
<dbReference type="InterPro" id="IPR000073">
    <property type="entry name" value="AB_hydrolase_1"/>
</dbReference>
<dbReference type="SUPFAM" id="SSF53474">
    <property type="entry name" value="alpha/beta-Hydrolases"/>
    <property type="match status" value="1"/>
</dbReference>
<feature type="domain" description="AB hydrolase-1" evidence="12">
    <location>
        <begin position="61"/>
        <end position="296"/>
    </location>
</feature>
<organism evidence="13 14">
    <name type="scientific">Erpetoichthys calabaricus</name>
    <name type="common">Rope fish</name>
    <name type="synonym">Calamoichthys calabaricus</name>
    <dbReference type="NCBI Taxonomy" id="27687"/>
    <lineage>
        <taxon>Eukaryota</taxon>
        <taxon>Metazoa</taxon>
        <taxon>Chordata</taxon>
        <taxon>Craniata</taxon>
        <taxon>Vertebrata</taxon>
        <taxon>Euteleostomi</taxon>
        <taxon>Actinopterygii</taxon>
        <taxon>Polypteriformes</taxon>
        <taxon>Polypteridae</taxon>
        <taxon>Erpetoichthys</taxon>
    </lineage>
</organism>
<sequence>MISSSDIMRLAFWYGCRWLPLRRTPYKLFPVSEIGIRRNTTGASPVSLSYDVFDGRSTGTPLVFLHGLFGCKSNFQSIGKKLVQQTGRKVLTIDARNHGNSAHSSVMTYEAMCSDLQKLMSQLHIQKCVLIGHSMGGKVAMTTALLQPDLVERLVVVDISPSKTFTQTNFPTYITAMKAVKTDSNIPRSTAKRQAEDQLKSFVKDHSVRQFLLTNLIEENGLYIWRVNLDAITKNLDNLLGFPEFDTSYSGPTLFLGGGNSPYICSEDFPEIQQLFPYSDIQYIEGASHWVHADKPHDFINSIRTFLCSP</sequence>
<dbReference type="FunFam" id="3.40.50.1820:FF:000039">
    <property type="entry name" value="Esterase ybfF"/>
    <property type="match status" value="1"/>
</dbReference>
<dbReference type="Gene3D" id="3.40.50.1820">
    <property type="entry name" value="alpha/beta hydrolase"/>
    <property type="match status" value="1"/>
</dbReference>
<accession>A0A8C4SDY3</accession>
<comment type="catalytic activity">
    <reaction evidence="6">
        <text>a 1,3-diacyl-sn-glycerol + H2O = a 1-acyl-sn-glycerol + a fatty acid + H(+)</text>
        <dbReference type="Rhea" id="RHEA:38503"/>
        <dbReference type="ChEBI" id="CHEBI:15377"/>
        <dbReference type="ChEBI" id="CHEBI:15378"/>
        <dbReference type="ChEBI" id="CHEBI:28868"/>
        <dbReference type="ChEBI" id="CHEBI:64683"/>
        <dbReference type="ChEBI" id="CHEBI:77272"/>
    </reaction>
</comment>
<evidence type="ECO:0000313" key="14">
    <source>
        <dbReference type="Proteomes" id="UP000694620"/>
    </source>
</evidence>
<evidence type="ECO:0000256" key="2">
    <source>
        <dbReference type="ARBA" id="ARBA00022801"/>
    </source>
</evidence>
<dbReference type="PANTHER" id="PTHR46118">
    <property type="entry name" value="PROTEIN ABHD11"/>
    <property type="match status" value="1"/>
</dbReference>
<evidence type="ECO:0000256" key="7">
    <source>
        <dbReference type="ARBA" id="ARBA00044064"/>
    </source>
</evidence>
<evidence type="ECO:0000256" key="3">
    <source>
        <dbReference type="ARBA" id="ARBA00026104"/>
    </source>
</evidence>
<comment type="catalytic activity">
    <reaction evidence="10">
        <text>1-octadecanoyl-2-(9Z-octadecenoyl)-sn-glycerol + H2O = 2-(9Z-octadecenoyl)-glycerol + octadecanoate + H(+)</text>
        <dbReference type="Rhea" id="RHEA:77103"/>
        <dbReference type="ChEBI" id="CHEBI:15377"/>
        <dbReference type="ChEBI" id="CHEBI:15378"/>
        <dbReference type="ChEBI" id="CHEBI:25629"/>
        <dbReference type="ChEBI" id="CHEBI:73990"/>
        <dbReference type="ChEBI" id="CHEBI:75468"/>
    </reaction>
</comment>
<evidence type="ECO:0000256" key="10">
    <source>
        <dbReference type="ARBA" id="ARBA00048513"/>
    </source>
</evidence>
<dbReference type="Ensembl" id="ENSECRT00000015812.1">
    <property type="protein sequence ID" value="ENSECRP00000015535.1"/>
    <property type="gene ID" value="ENSECRG00000010370.1"/>
</dbReference>
<dbReference type="PRINTS" id="PR00111">
    <property type="entry name" value="ABHYDROLASE"/>
</dbReference>
<evidence type="ECO:0000256" key="5">
    <source>
        <dbReference type="ARBA" id="ARBA00043667"/>
    </source>
</evidence>
<dbReference type="GeneTree" id="ENSGT00390000015880"/>
<comment type="catalytic activity">
    <reaction evidence="11">
        <text>1-octadecanoyl-2-(5Z,8Z,11Z,14Z-eicosatetraenoyl)-sn-glycerol + H2O = 2-(5Z,8Z,11Z,14Z-eicosatetraenoyl)-glycerol + octadecanoate + H(+)</text>
        <dbReference type="Rhea" id="RHEA:38507"/>
        <dbReference type="ChEBI" id="CHEBI:15377"/>
        <dbReference type="ChEBI" id="CHEBI:15378"/>
        <dbReference type="ChEBI" id="CHEBI:25629"/>
        <dbReference type="ChEBI" id="CHEBI:52392"/>
        <dbReference type="ChEBI" id="CHEBI:75728"/>
    </reaction>
</comment>
<evidence type="ECO:0000256" key="4">
    <source>
        <dbReference type="ARBA" id="ARBA00042703"/>
    </source>
</evidence>
<evidence type="ECO:0000313" key="13">
    <source>
        <dbReference type="Ensembl" id="ENSECRP00000015535.1"/>
    </source>
</evidence>
<evidence type="ECO:0000256" key="8">
    <source>
        <dbReference type="ARBA" id="ARBA00048283"/>
    </source>
</evidence>
<dbReference type="InterPro" id="IPR029058">
    <property type="entry name" value="AB_hydrolase_fold"/>
</dbReference>
<evidence type="ECO:0000256" key="9">
    <source>
        <dbReference type="ARBA" id="ARBA00048504"/>
    </source>
</evidence>
<dbReference type="EC" id="3.1.1.116" evidence="3"/>
<reference evidence="13" key="3">
    <citation type="submission" date="2025-09" db="UniProtKB">
        <authorList>
            <consortium name="Ensembl"/>
        </authorList>
    </citation>
    <scope>IDENTIFICATION</scope>
</reference>
<dbReference type="GO" id="GO:0052689">
    <property type="term" value="F:carboxylic ester hydrolase activity"/>
    <property type="evidence" value="ECO:0007669"/>
    <property type="project" value="TreeGrafter"/>
</dbReference>
<comment type="catalytic activity">
    <reaction evidence="5">
        <text>a 1,2-diacyl-sn-glycerol + H2O = a 2-acylglycerol + a fatty acid + H(+)</text>
        <dbReference type="Rhea" id="RHEA:33275"/>
        <dbReference type="ChEBI" id="CHEBI:15377"/>
        <dbReference type="ChEBI" id="CHEBI:15378"/>
        <dbReference type="ChEBI" id="CHEBI:17389"/>
        <dbReference type="ChEBI" id="CHEBI:17815"/>
        <dbReference type="ChEBI" id="CHEBI:28868"/>
        <dbReference type="EC" id="3.1.1.116"/>
    </reaction>
</comment>
<reference evidence="13" key="2">
    <citation type="submission" date="2025-08" db="UniProtKB">
        <authorList>
            <consortium name="Ensembl"/>
        </authorList>
    </citation>
    <scope>IDENTIFICATION</scope>
</reference>